<dbReference type="PANTHER" id="PTHR42681">
    <property type="entry name" value="MALONYL-COA-ACYL CARRIER PROTEIN TRANSACYLASE, MITOCHONDRIAL"/>
    <property type="match status" value="1"/>
</dbReference>
<name>A0A7W7CA40_9PSEU</name>
<dbReference type="InterPro" id="IPR050858">
    <property type="entry name" value="Mal-CoA-ACP_Trans/PKS_FabD"/>
</dbReference>
<evidence type="ECO:0000256" key="1">
    <source>
        <dbReference type="ARBA" id="ARBA00013258"/>
    </source>
</evidence>
<dbReference type="PANTHER" id="PTHR42681:SF1">
    <property type="entry name" value="MALONYL-COA-ACYL CARRIER PROTEIN TRANSACYLASE, MITOCHONDRIAL"/>
    <property type="match status" value="1"/>
</dbReference>
<keyword evidence="2 5" id="KW-0808">Transferase</keyword>
<sequence>MADAIYFPGLVPTTFPAIASFLQENEYAQARLRAADEVLGYSLIKAYEHAEIYDWEVYEAGYMALTLALADWADDHLDLSPVVFGGQSFGAIIGSVYAGVLSYADGLTLVRESAKVELDYFAGLAEPLGCFFFYRLDGPAVDRLVARCRAEGRNVEASVYLDNSVHAVSGVMADLEYFRELVREEGGFPFYLMNRAEHCTMVAGLRQRLETEVYSKLDWRPARVPMLSDVTGELITDPQAIMTDLLDGWVTPVRWATVVEGIRRSRAEQAYIIGPRNMFSRLTGNTVPTAVVTPKAVEDYRVKGFAGPHGRVLPVPASA</sequence>
<dbReference type="Proteomes" id="UP000533598">
    <property type="component" value="Unassembled WGS sequence"/>
</dbReference>
<organism evidence="5 6">
    <name type="scientific">Crossiella cryophila</name>
    <dbReference type="NCBI Taxonomy" id="43355"/>
    <lineage>
        <taxon>Bacteria</taxon>
        <taxon>Bacillati</taxon>
        <taxon>Actinomycetota</taxon>
        <taxon>Actinomycetes</taxon>
        <taxon>Pseudonocardiales</taxon>
        <taxon>Pseudonocardiaceae</taxon>
        <taxon>Crossiella</taxon>
    </lineage>
</organism>
<evidence type="ECO:0000256" key="2">
    <source>
        <dbReference type="ARBA" id="ARBA00022679"/>
    </source>
</evidence>
<proteinExistence type="predicted"/>
<dbReference type="InterPro" id="IPR001227">
    <property type="entry name" value="Ac_transferase_dom_sf"/>
</dbReference>
<dbReference type="EC" id="2.3.1.39" evidence="1"/>
<dbReference type="SUPFAM" id="SSF52151">
    <property type="entry name" value="FabD/lysophospholipase-like"/>
    <property type="match status" value="1"/>
</dbReference>
<evidence type="ECO:0000313" key="6">
    <source>
        <dbReference type="Proteomes" id="UP000533598"/>
    </source>
</evidence>
<dbReference type="InterPro" id="IPR016035">
    <property type="entry name" value="Acyl_Trfase/lysoPLipase"/>
</dbReference>
<dbReference type="EMBL" id="JACHMH010000001">
    <property type="protein sequence ID" value="MBB4676098.1"/>
    <property type="molecule type" value="Genomic_DNA"/>
</dbReference>
<evidence type="ECO:0000313" key="5">
    <source>
        <dbReference type="EMBL" id="MBB4676098.1"/>
    </source>
</evidence>
<dbReference type="Gene3D" id="3.30.70.250">
    <property type="entry name" value="Malonyl-CoA ACP transacylase, ACP-binding"/>
    <property type="match status" value="1"/>
</dbReference>
<protein>
    <recommendedName>
        <fullName evidence="1">[acyl-carrier-protein] S-malonyltransferase</fullName>
        <ecNumber evidence="1">2.3.1.39</ecNumber>
    </recommendedName>
</protein>
<dbReference type="Gene3D" id="3.40.366.10">
    <property type="entry name" value="Malonyl-Coenzyme A Acyl Carrier Protein, domain 2"/>
    <property type="match status" value="1"/>
</dbReference>
<evidence type="ECO:0000256" key="3">
    <source>
        <dbReference type="ARBA" id="ARBA00023315"/>
    </source>
</evidence>
<accession>A0A7W7CA40</accession>
<dbReference type="AlphaFoldDB" id="A0A7W7CA40"/>
<comment type="caution">
    <text evidence="5">The sequence shown here is derived from an EMBL/GenBank/DDBJ whole genome shotgun (WGS) entry which is preliminary data.</text>
</comment>
<comment type="catalytic activity">
    <reaction evidence="4">
        <text>holo-[ACP] + malonyl-CoA = malonyl-[ACP] + CoA</text>
        <dbReference type="Rhea" id="RHEA:41792"/>
        <dbReference type="Rhea" id="RHEA-COMP:9623"/>
        <dbReference type="Rhea" id="RHEA-COMP:9685"/>
        <dbReference type="ChEBI" id="CHEBI:57287"/>
        <dbReference type="ChEBI" id="CHEBI:57384"/>
        <dbReference type="ChEBI" id="CHEBI:64479"/>
        <dbReference type="ChEBI" id="CHEBI:78449"/>
        <dbReference type="EC" id="2.3.1.39"/>
    </reaction>
</comment>
<dbReference type="GO" id="GO:0004314">
    <property type="term" value="F:[acyl-carrier-protein] S-malonyltransferase activity"/>
    <property type="evidence" value="ECO:0007669"/>
    <property type="project" value="UniProtKB-EC"/>
</dbReference>
<reference evidence="5 6" key="1">
    <citation type="submission" date="2020-08" db="EMBL/GenBank/DDBJ databases">
        <title>Sequencing the genomes of 1000 actinobacteria strains.</title>
        <authorList>
            <person name="Klenk H.-P."/>
        </authorList>
    </citation>
    <scope>NUCLEOTIDE SEQUENCE [LARGE SCALE GENOMIC DNA]</scope>
    <source>
        <strain evidence="5 6">DSM 44230</strain>
    </source>
</reference>
<dbReference type="GO" id="GO:0006633">
    <property type="term" value="P:fatty acid biosynthetic process"/>
    <property type="evidence" value="ECO:0007669"/>
    <property type="project" value="TreeGrafter"/>
</dbReference>
<evidence type="ECO:0000256" key="4">
    <source>
        <dbReference type="ARBA" id="ARBA00048462"/>
    </source>
</evidence>
<keyword evidence="3 5" id="KW-0012">Acyltransferase</keyword>
<dbReference type="RefSeq" id="WP_185001962.1">
    <property type="nucleotide sequence ID" value="NZ_BAAAUI010000016.1"/>
</dbReference>
<dbReference type="GO" id="GO:0005829">
    <property type="term" value="C:cytosol"/>
    <property type="evidence" value="ECO:0007669"/>
    <property type="project" value="TreeGrafter"/>
</dbReference>
<gene>
    <name evidence="5" type="ORF">HNR67_002216</name>
</gene>
<keyword evidence="6" id="KW-1185">Reference proteome</keyword>